<accession>A0A920CEK8</accession>
<dbReference type="AlphaFoldDB" id="A0A920CEK8"/>
<keyword evidence="1" id="KW-0472">Membrane</keyword>
<name>A0A920CEK8_9BACL</name>
<keyword evidence="1" id="KW-1133">Transmembrane helix</keyword>
<protein>
    <submittedName>
        <fullName evidence="2">Uncharacterized protein</fullName>
    </submittedName>
</protein>
<reference evidence="2 3" key="1">
    <citation type="submission" date="2021-03" db="EMBL/GenBank/DDBJ databases">
        <title>Antimicrobial resistance genes in bacteria isolated from Japanese honey, and their potential for conferring macrolide and lincosamide resistance in the American foulbrood pathogen Paenibacillus larvae.</title>
        <authorList>
            <person name="Okamoto M."/>
            <person name="Kumagai M."/>
            <person name="Kanamori H."/>
            <person name="Takamatsu D."/>
        </authorList>
    </citation>
    <scope>NUCLEOTIDE SEQUENCE [LARGE SCALE GENOMIC DNA]</scope>
    <source>
        <strain evidence="2 3">J41TS12</strain>
    </source>
</reference>
<dbReference type="RefSeq" id="WP_212939055.1">
    <property type="nucleotide sequence ID" value="NZ_BORR01000005.1"/>
</dbReference>
<sequence length="66" mass="7744">MIVVTIIFLIAIGLNWRLQVKDDVRRKDRIIVIIVSVGLFLLAELLFFYQDQWTIPTLLRKASNML</sequence>
<comment type="caution">
    <text evidence="2">The sequence shown here is derived from an EMBL/GenBank/DDBJ whole genome shotgun (WGS) entry which is preliminary data.</text>
</comment>
<dbReference type="EMBL" id="BORR01000005">
    <property type="protein sequence ID" value="GIO36715.1"/>
    <property type="molecule type" value="Genomic_DNA"/>
</dbReference>
<feature type="transmembrane region" description="Helical" evidence="1">
    <location>
        <begin position="30"/>
        <end position="49"/>
    </location>
</feature>
<organism evidence="2 3">
    <name type="scientific">Paenibacillus antibioticophila</name>
    <dbReference type="NCBI Taxonomy" id="1274374"/>
    <lineage>
        <taxon>Bacteria</taxon>
        <taxon>Bacillati</taxon>
        <taxon>Bacillota</taxon>
        <taxon>Bacilli</taxon>
        <taxon>Bacillales</taxon>
        <taxon>Paenibacillaceae</taxon>
        <taxon>Paenibacillus</taxon>
    </lineage>
</organism>
<proteinExistence type="predicted"/>
<keyword evidence="3" id="KW-1185">Reference proteome</keyword>
<gene>
    <name evidence="2" type="ORF">J41TS12_15760</name>
</gene>
<evidence type="ECO:0000256" key="1">
    <source>
        <dbReference type="SAM" id="Phobius"/>
    </source>
</evidence>
<keyword evidence="1" id="KW-0812">Transmembrane</keyword>
<evidence type="ECO:0000313" key="2">
    <source>
        <dbReference type="EMBL" id="GIO36715.1"/>
    </source>
</evidence>
<evidence type="ECO:0000313" key="3">
    <source>
        <dbReference type="Proteomes" id="UP000681162"/>
    </source>
</evidence>
<dbReference type="Proteomes" id="UP000681162">
    <property type="component" value="Unassembled WGS sequence"/>
</dbReference>